<dbReference type="AlphaFoldDB" id="A0A0E9V9H7"/>
<accession>A0A0E9V9H7</accession>
<name>A0A0E9V9H7_ANGAN</name>
<reference evidence="1" key="1">
    <citation type="submission" date="2014-11" db="EMBL/GenBank/DDBJ databases">
        <authorList>
            <person name="Amaro Gonzalez C."/>
        </authorList>
    </citation>
    <scope>NUCLEOTIDE SEQUENCE</scope>
</reference>
<reference evidence="1" key="2">
    <citation type="journal article" date="2015" name="Fish Shellfish Immunol.">
        <title>Early steps in the European eel (Anguilla anguilla)-Vibrio vulnificus interaction in the gills: Role of the RtxA13 toxin.</title>
        <authorList>
            <person name="Callol A."/>
            <person name="Pajuelo D."/>
            <person name="Ebbesson L."/>
            <person name="Teles M."/>
            <person name="MacKenzie S."/>
            <person name="Amaro C."/>
        </authorList>
    </citation>
    <scope>NUCLEOTIDE SEQUENCE</scope>
</reference>
<organism evidence="1">
    <name type="scientific">Anguilla anguilla</name>
    <name type="common">European freshwater eel</name>
    <name type="synonym">Muraena anguilla</name>
    <dbReference type="NCBI Taxonomy" id="7936"/>
    <lineage>
        <taxon>Eukaryota</taxon>
        <taxon>Metazoa</taxon>
        <taxon>Chordata</taxon>
        <taxon>Craniata</taxon>
        <taxon>Vertebrata</taxon>
        <taxon>Euteleostomi</taxon>
        <taxon>Actinopterygii</taxon>
        <taxon>Neopterygii</taxon>
        <taxon>Teleostei</taxon>
        <taxon>Anguilliformes</taxon>
        <taxon>Anguillidae</taxon>
        <taxon>Anguilla</taxon>
    </lineage>
</organism>
<dbReference type="EMBL" id="GBXM01034719">
    <property type="protein sequence ID" value="JAH73858.1"/>
    <property type="molecule type" value="Transcribed_RNA"/>
</dbReference>
<evidence type="ECO:0000313" key="1">
    <source>
        <dbReference type="EMBL" id="JAH73858.1"/>
    </source>
</evidence>
<proteinExistence type="predicted"/>
<protein>
    <submittedName>
        <fullName evidence="1">Uncharacterized protein</fullName>
    </submittedName>
</protein>
<sequence length="40" mass="4630">MISKLVFLKTLETLLFPSSALQSHITIYTEHLRVVQETEI</sequence>